<organism evidence="1 2">
    <name type="scientific">Mucilaginibacter dorajii</name>
    <dbReference type="NCBI Taxonomy" id="692994"/>
    <lineage>
        <taxon>Bacteria</taxon>
        <taxon>Pseudomonadati</taxon>
        <taxon>Bacteroidota</taxon>
        <taxon>Sphingobacteriia</taxon>
        <taxon>Sphingobacteriales</taxon>
        <taxon>Sphingobacteriaceae</taxon>
        <taxon>Mucilaginibacter</taxon>
    </lineage>
</organism>
<gene>
    <name evidence="1" type="ORF">GCM10022210_29250</name>
</gene>
<dbReference type="RefSeq" id="WP_259087271.1">
    <property type="nucleotide sequence ID" value="NZ_BAAAZC010000019.1"/>
</dbReference>
<evidence type="ECO:0000313" key="1">
    <source>
        <dbReference type="EMBL" id="GAA3976618.1"/>
    </source>
</evidence>
<dbReference type="Proteomes" id="UP001500742">
    <property type="component" value="Unassembled WGS sequence"/>
</dbReference>
<dbReference type="EMBL" id="BAAAZC010000019">
    <property type="protein sequence ID" value="GAA3976618.1"/>
    <property type="molecule type" value="Genomic_DNA"/>
</dbReference>
<proteinExistence type="predicted"/>
<reference evidence="2" key="1">
    <citation type="journal article" date="2019" name="Int. J. Syst. Evol. Microbiol.">
        <title>The Global Catalogue of Microorganisms (GCM) 10K type strain sequencing project: providing services to taxonomists for standard genome sequencing and annotation.</title>
        <authorList>
            <consortium name="The Broad Institute Genomics Platform"/>
            <consortium name="The Broad Institute Genome Sequencing Center for Infectious Disease"/>
            <person name="Wu L."/>
            <person name="Ma J."/>
        </authorList>
    </citation>
    <scope>NUCLEOTIDE SEQUENCE [LARGE SCALE GENOMIC DNA]</scope>
    <source>
        <strain evidence="2">JCM 16601</strain>
    </source>
</reference>
<protein>
    <recommendedName>
        <fullName evidence="3">Peptidase C25</fullName>
    </recommendedName>
</protein>
<accession>A0ABP7Q545</accession>
<keyword evidence="2" id="KW-1185">Reference proteome</keyword>
<comment type="caution">
    <text evidence="1">The sequence shown here is derived from an EMBL/GenBank/DDBJ whole genome shotgun (WGS) entry which is preliminary data.</text>
</comment>
<evidence type="ECO:0000313" key="2">
    <source>
        <dbReference type="Proteomes" id="UP001500742"/>
    </source>
</evidence>
<name>A0ABP7Q545_9SPHI</name>
<sequence length="260" mass="29572">MVGDIQHIIIIQSLEPDEKQTGAELYDDVVNRRIEQLGDRSFIKSQAYFSANSKAEILAFLDNILNDINNRQNGLVIHFEMHGSSHLDGLITADGELISWLELVTKFRLINIATQNQLYLTMATCYGRYLFEGVDPELKSPYSGYISASQSVTVQEVMDSFGDVFERLIADGNLIRSYLASDAEGGRFFYKDSKTTFEQLMEHIIDRMRNDPSFKEEVLDHPALIMGKNMGIIDDAGLDYMMGKALADIYQRHKKAFEFE</sequence>
<evidence type="ECO:0008006" key="3">
    <source>
        <dbReference type="Google" id="ProtNLM"/>
    </source>
</evidence>